<dbReference type="Proteomes" id="UP000249890">
    <property type="component" value="Chromosome"/>
</dbReference>
<gene>
    <name evidence="2" type="ORF">B9T62_18490</name>
</gene>
<dbReference type="EMBL" id="CP021780">
    <property type="protein sequence ID" value="ASA22596.1"/>
    <property type="molecule type" value="Genomic_DNA"/>
</dbReference>
<protein>
    <submittedName>
        <fullName evidence="2">Uncharacterized protein</fullName>
    </submittedName>
</protein>
<dbReference type="KEGG" id="pdh:B9T62_18490"/>
<evidence type="ECO:0000313" key="2">
    <source>
        <dbReference type="EMBL" id="ASA22596.1"/>
    </source>
</evidence>
<dbReference type="OrthoDB" id="2653174at2"/>
<name>A0A2Z2K7T8_9BACL</name>
<keyword evidence="3" id="KW-1185">Reference proteome</keyword>
<evidence type="ECO:0000256" key="1">
    <source>
        <dbReference type="SAM" id="MobiDB-lite"/>
    </source>
</evidence>
<sequence>MTKFYGIATTQSGTSKVIKDFVSTDRLGAENEAKVHCKKEGLIFGYILPDKSMAKGGSPLTKNKKQRDLKAAKKR</sequence>
<reference evidence="2 3" key="1">
    <citation type="submission" date="2017-06" db="EMBL/GenBank/DDBJ databases">
        <title>Complete genome sequence of Paenibacillus donghaensis KCTC 13049T isolated from East Sea sediment, South Korea.</title>
        <authorList>
            <person name="Jung B.K."/>
            <person name="Hong S.-J."/>
            <person name="Shin J.-H."/>
        </authorList>
    </citation>
    <scope>NUCLEOTIDE SEQUENCE [LARGE SCALE GENOMIC DNA]</scope>
    <source>
        <strain evidence="2 3">KCTC 13049</strain>
    </source>
</reference>
<dbReference type="RefSeq" id="WP_087916594.1">
    <property type="nucleotide sequence ID" value="NZ_CP021780.1"/>
</dbReference>
<proteinExistence type="predicted"/>
<feature type="compositionally biased region" description="Basic and acidic residues" evidence="1">
    <location>
        <begin position="66"/>
        <end position="75"/>
    </location>
</feature>
<evidence type="ECO:0000313" key="3">
    <source>
        <dbReference type="Proteomes" id="UP000249890"/>
    </source>
</evidence>
<organism evidence="2 3">
    <name type="scientific">Paenibacillus donghaensis</name>
    <dbReference type="NCBI Taxonomy" id="414771"/>
    <lineage>
        <taxon>Bacteria</taxon>
        <taxon>Bacillati</taxon>
        <taxon>Bacillota</taxon>
        <taxon>Bacilli</taxon>
        <taxon>Bacillales</taxon>
        <taxon>Paenibacillaceae</taxon>
        <taxon>Paenibacillus</taxon>
    </lineage>
</organism>
<dbReference type="AlphaFoldDB" id="A0A2Z2K7T8"/>
<accession>A0A2Z2K7T8</accession>
<feature type="region of interest" description="Disordered" evidence="1">
    <location>
        <begin position="51"/>
        <end position="75"/>
    </location>
</feature>